<dbReference type="InterPro" id="IPR051112">
    <property type="entry name" value="CWC26_splicing_factor"/>
</dbReference>
<evidence type="ECO:0000256" key="1">
    <source>
        <dbReference type="ARBA" id="ARBA00011069"/>
    </source>
</evidence>
<dbReference type="AlphaFoldDB" id="A0A0N4UEB2"/>
<organism evidence="4 5">
    <name type="scientific">Dracunculus medinensis</name>
    <name type="common">Guinea worm</name>
    <dbReference type="NCBI Taxonomy" id="318479"/>
    <lineage>
        <taxon>Eukaryota</taxon>
        <taxon>Metazoa</taxon>
        <taxon>Ecdysozoa</taxon>
        <taxon>Nematoda</taxon>
        <taxon>Chromadorea</taxon>
        <taxon>Rhabditida</taxon>
        <taxon>Spirurina</taxon>
        <taxon>Dracunculoidea</taxon>
        <taxon>Dracunculidae</taxon>
        <taxon>Dracunculus</taxon>
    </lineage>
</organism>
<protein>
    <recommendedName>
        <fullName evidence="2">BUD13 homolog</fullName>
    </recommendedName>
</protein>
<feature type="region of interest" description="Disordered" evidence="3">
    <location>
        <begin position="1"/>
        <end position="35"/>
    </location>
</feature>
<dbReference type="PANTHER" id="PTHR31809:SF0">
    <property type="entry name" value="BUD13 HOMOLOG"/>
    <property type="match status" value="1"/>
</dbReference>
<evidence type="ECO:0000256" key="2">
    <source>
        <dbReference type="ARBA" id="ARBA00014454"/>
    </source>
</evidence>
<evidence type="ECO:0000256" key="3">
    <source>
        <dbReference type="SAM" id="MobiDB-lite"/>
    </source>
</evidence>
<dbReference type="Pfam" id="PF09736">
    <property type="entry name" value="Bud13"/>
    <property type="match status" value="1"/>
</dbReference>
<dbReference type="GO" id="GO:0003723">
    <property type="term" value="F:RNA binding"/>
    <property type="evidence" value="ECO:0007669"/>
    <property type="project" value="TreeGrafter"/>
</dbReference>
<dbReference type="Proteomes" id="UP000038040">
    <property type="component" value="Unplaced"/>
</dbReference>
<comment type="similarity">
    <text evidence="1">Belongs to the CWC26 family.</text>
</comment>
<proteinExistence type="inferred from homology"/>
<dbReference type="GO" id="GO:0070274">
    <property type="term" value="C:RES complex"/>
    <property type="evidence" value="ECO:0007669"/>
    <property type="project" value="TreeGrafter"/>
</dbReference>
<sequence length="159" mass="19258">LDEKQIPKRFNITGKDRGSVEDKRKKEREERKQKELQEKYEKWNKGLYQLKRRTEQLDEMARVVKENFARHADDEAMNEHLKNVVYEKDPMFQYVKKKEEKARQLFAVYPKYKGSWPPNRFNIAPGYRWDGVNRSNGFEDKIVLIMNRKKAQKVTQFES</sequence>
<feature type="compositionally biased region" description="Basic and acidic residues" evidence="3">
    <location>
        <begin position="14"/>
        <end position="35"/>
    </location>
</feature>
<name>A0A0N4UEB2_DRAME</name>
<dbReference type="GO" id="GO:0005684">
    <property type="term" value="C:U2-type spliceosomal complex"/>
    <property type="evidence" value="ECO:0007669"/>
    <property type="project" value="TreeGrafter"/>
</dbReference>
<evidence type="ECO:0000313" key="5">
    <source>
        <dbReference type="WBParaSite" id="DME_0000570701-mRNA-1"/>
    </source>
</evidence>
<evidence type="ECO:0000313" key="4">
    <source>
        <dbReference type="Proteomes" id="UP000038040"/>
    </source>
</evidence>
<dbReference type="WBParaSite" id="DME_0000570701-mRNA-1">
    <property type="protein sequence ID" value="DME_0000570701-mRNA-1"/>
    <property type="gene ID" value="DME_0000570701"/>
</dbReference>
<accession>A0A0N4UEB2</accession>
<dbReference type="GO" id="GO:0000398">
    <property type="term" value="P:mRNA splicing, via spliceosome"/>
    <property type="evidence" value="ECO:0007669"/>
    <property type="project" value="TreeGrafter"/>
</dbReference>
<dbReference type="PANTHER" id="PTHR31809">
    <property type="entry name" value="BUD13 HOMOLOG"/>
    <property type="match status" value="1"/>
</dbReference>
<reference evidence="5" key="1">
    <citation type="submission" date="2017-02" db="UniProtKB">
        <authorList>
            <consortium name="WormBaseParasite"/>
        </authorList>
    </citation>
    <scope>IDENTIFICATION</scope>
</reference>
<dbReference type="InterPro" id="IPR018609">
    <property type="entry name" value="Bud13"/>
</dbReference>